<reference evidence="2 3" key="1">
    <citation type="submission" date="2018-11" db="EMBL/GenBank/DDBJ databases">
        <authorList>
            <consortium name="Pathogen Informatics"/>
        </authorList>
    </citation>
    <scope>NUCLEOTIDE SEQUENCE [LARGE SCALE GENOMIC DNA]</scope>
</reference>
<dbReference type="OrthoDB" id="5876724at2759"/>
<evidence type="ECO:0000313" key="2">
    <source>
        <dbReference type="EMBL" id="VDO83240.1"/>
    </source>
</evidence>
<name>A0A183FQK0_HELPZ</name>
<evidence type="ECO:0000256" key="1">
    <source>
        <dbReference type="SAM" id="MobiDB-lite"/>
    </source>
</evidence>
<protein>
    <submittedName>
        <fullName evidence="4">DNA helicase</fullName>
    </submittedName>
</protein>
<evidence type="ECO:0000313" key="3">
    <source>
        <dbReference type="Proteomes" id="UP000050761"/>
    </source>
</evidence>
<reference evidence="4" key="2">
    <citation type="submission" date="2019-09" db="UniProtKB">
        <authorList>
            <consortium name="WormBaseParasite"/>
        </authorList>
    </citation>
    <scope>IDENTIFICATION</scope>
</reference>
<gene>
    <name evidence="2" type="ORF">HPBE_LOCUS10016</name>
</gene>
<feature type="compositionally biased region" description="Polar residues" evidence="1">
    <location>
        <begin position="423"/>
        <end position="434"/>
    </location>
</feature>
<feature type="region of interest" description="Disordered" evidence="1">
    <location>
        <begin position="413"/>
        <end position="437"/>
    </location>
</feature>
<dbReference type="EMBL" id="UZAH01026621">
    <property type="protein sequence ID" value="VDO83240.1"/>
    <property type="molecule type" value="Genomic_DNA"/>
</dbReference>
<accession>A0A3P7Y688</accession>
<accession>A0A183FQK0</accession>
<dbReference type="AlphaFoldDB" id="A0A183FQK0"/>
<organism evidence="3 4">
    <name type="scientific">Heligmosomoides polygyrus</name>
    <name type="common">Parasitic roundworm</name>
    <dbReference type="NCBI Taxonomy" id="6339"/>
    <lineage>
        <taxon>Eukaryota</taxon>
        <taxon>Metazoa</taxon>
        <taxon>Ecdysozoa</taxon>
        <taxon>Nematoda</taxon>
        <taxon>Chromadorea</taxon>
        <taxon>Rhabditida</taxon>
        <taxon>Rhabditina</taxon>
        <taxon>Rhabditomorpha</taxon>
        <taxon>Strongyloidea</taxon>
        <taxon>Heligmosomidae</taxon>
        <taxon>Heligmosomoides</taxon>
    </lineage>
</organism>
<dbReference type="WBParaSite" id="HPBE_0001001501-mRNA-1">
    <property type="protein sequence ID" value="HPBE_0001001501-mRNA-1"/>
    <property type="gene ID" value="HPBE_0001001501"/>
</dbReference>
<sequence length="535" mass="60637">MVRRICSMCGSVFCTYEMRASPKSTTISAILLASLSNHDYIGVQCPRAAYAKWRLHKNYVCRQHFVQAVRYSYSVGVNYLMAVFILAEMNMLDKSYARTEGVSHFITVRPEDVPSHLVYFINGYIKEIDKEVVVSDRDVWQYLKSIVQLYYGTPLWMRETEAQKERLLGEMEVAVAGQSSSDSMKNVQPVDLAAASTSFNGDAVKVSCVICTEVRDKSEMRMSPNFKIIGAILMASLDGYGFIGVHCPKDFYFKRKSRTETGRYICHQHFVQAAHFILREMGALNKHYTEPIDVSFNDQVRPEDVPPHVIQYINETVRNIDYRIVVNAEDVWLFLKGVLQCYYGTDMWSTNDVELMGYPEVDEAEMLESKAGMMGDINPKEEAEYVDMPEAYSIAEMLEFEDRTTANVNPKEEVEYEDAPGHNRSSPSSSQHAFDSSMAAEKHHEAAVLRTQPAHLRRSYLIEGSKLMQLFRFCPECGHELDRKQITLTPIGTGAFVGFVCCYCPTPLMQCWLSEGQTDAVSAEIIDDATVVKPG</sequence>
<keyword evidence="3" id="KW-1185">Reference proteome</keyword>
<proteinExistence type="predicted"/>
<evidence type="ECO:0000313" key="4">
    <source>
        <dbReference type="WBParaSite" id="HPBE_0001001501-mRNA-1"/>
    </source>
</evidence>
<dbReference type="Proteomes" id="UP000050761">
    <property type="component" value="Unassembled WGS sequence"/>
</dbReference>